<comment type="caution">
    <text evidence="2">The sequence shown here is derived from an EMBL/GenBank/DDBJ whole genome shotgun (WGS) entry which is preliminary data.</text>
</comment>
<evidence type="ECO:0000313" key="3">
    <source>
        <dbReference type="Proteomes" id="UP001259572"/>
    </source>
</evidence>
<dbReference type="RefSeq" id="WP_315728113.1">
    <property type="nucleotide sequence ID" value="NZ_JAVUPU010000011.1"/>
</dbReference>
<evidence type="ECO:0000313" key="2">
    <source>
        <dbReference type="EMBL" id="MDT9600703.1"/>
    </source>
</evidence>
<organism evidence="2 3">
    <name type="scientific">Sphingosinicella rhizophila</name>
    <dbReference type="NCBI Taxonomy" id="3050082"/>
    <lineage>
        <taxon>Bacteria</taxon>
        <taxon>Pseudomonadati</taxon>
        <taxon>Pseudomonadota</taxon>
        <taxon>Alphaproteobacteria</taxon>
        <taxon>Sphingomonadales</taxon>
        <taxon>Sphingosinicellaceae</taxon>
        <taxon>Sphingosinicella</taxon>
    </lineage>
</organism>
<protein>
    <submittedName>
        <fullName evidence="2">Uncharacterized protein</fullName>
    </submittedName>
</protein>
<dbReference type="Proteomes" id="UP001259572">
    <property type="component" value="Unassembled WGS sequence"/>
</dbReference>
<proteinExistence type="predicted"/>
<gene>
    <name evidence="2" type="ORF">RQX22_17210</name>
</gene>
<feature type="transmembrane region" description="Helical" evidence="1">
    <location>
        <begin position="38"/>
        <end position="56"/>
    </location>
</feature>
<keyword evidence="1" id="KW-1133">Transmembrane helix</keyword>
<dbReference type="EMBL" id="JAVUPU010000011">
    <property type="protein sequence ID" value="MDT9600703.1"/>
    <property type="molecule type" value="Genomic_DNA"/>
</dbReference>
<keyword evidence="1" id="KW-0812">Transmembrane</keyword>
<keyword evidence="3" id="KW-1185">Reference proteome</keyword>
<accession>A0ABU3QCJ1</accession>
<name>A0ABU3QCJ1_9SPHN</name>
<sequence>MKGGRPLRAIFAMPLLIALATLVGLVAALTGDGLRDAASWIALAIPVLAVCWAMRIRTG</sequence>
<keyword evidence="1" id="KW-0472">Membrane</keyword>
<reference evidence="2 3" key="1">
    <citation type="submission" date="2023-05" db="EMBL/GenBank/DDBJ databases">
        <authorList>
            <person name="Guo Y."/>
        </authorList>
    </citation>
    <scope>NUCLEOTIDE SEQUENCE [LARGE SCALE GENOMIC DNA]</scope>
    <source>
        <strain evidence="2 3">GR2756</strain>
    </source>
</reference>
<evidence type="ECO:0000256" key="1">
    <source>
        <dbReference type="SAM" id="Phobius"/>
    </source>
</evidence>